<keyword evidence="2" id="KW-0732">Signal</keyword>
<feature type="coiled-coil region" evidence="1">
    <location>
        <begin position="49"/>
        <end position="93"/>
    </location>
</feature>
<reference evidence="3" key="3">
    <citation type="submission" date="2023-05" db="EMBL/GenBank/DDBJ databases">
        <authorList>
            <person name="Smith C.H."/>
        </authorList>
    </citation>
    <scope>NUCLEOTIDE SEQUENCE</scope>
    <source>
        <strain evidence="3">CHS0354</strain>
        <tissue evidence="3">Mantle</tissue>
    </source>
</reference>
<proteinExistence type="predicted"/>
<evidence type="ECO:0000256" key="2">
    <source>
        <dbReference type="SAM" id="SignalP"/>
    </source>
</evidence>
<feature type="chain" id="PRO_5042216460" evidence="2">
    <location>
        <begin position="20"/>
        <end position="179"/>
    </location>
</feature>
<dbReference type="Proteomes" id="UP001195483">
    <property type="component" value="Unassembled WGS sequence"/>
</dbReference>
<evidence type="ECO:0000256" key="1">
    <source>
        <dbReference type="SAM" id="Coils"/>
    </source>
</evidence>
<comment type="caution">
    <text evidence="3">The sequence shown here is derived from an EMBL/GenBank/DDBJ whole genome shotgun (WGS) entry which is preliminary data.</text>
</comment>
<keyword evidence="1" id="KW-0175">Coiled coil</keyword>
<gene>
    <name evidence="3" type="ORF">CHS0354_042306</name>
</gene>
<evidence type="ECO:0000313" key="4">
    <source>
        <dbReference type="Proteomes" id="UP001195483"/>
    </source>
</evidence>
<accession>A0AAE0STW8</accession>
<organism evidence="3 4">
    <name type="scientific">Potamilus streckersoni</name>
    <dbReference type="NCBI Taxonomy" id="2493646"/>
    <lineage>
        <taxon>Eukaryota</taxon>
        <taxon>Metazoa</taxon>
        <taxon>Spiralia</taxon>
        <taxon>Lophotrochozoa</taxon>
        <taxon>Mollusca</taxon>
        <taxon>Bivalvia</taxon>
        <taxon>Autobranchia</taxon>
        <taxon>Heteroconchia</taxon>
        <taxon>Palaeoheterodonta</taxon>
        <taxon>Unionida</taxon>
        <taxon>Unionoidea</taxon>
        <taxon>Unionidae</taxon>
        <taxon>Ambleminae</taxon>
        <taxon>Lampsilini</taxon>
        <taxon>Potamilus</taxon>
    </lineage>
</organism>
<evidence type="ECO:0000313" key="3">
    <source>
        <dbReference type="EMBL" id="KAK3597957.1"/>
    </source>
</evidence>
<reference evidence="3" key="1">
    <citation type="journal article" date="2021" name="Genome Biol. Evol.">
        <title>A High-Quality Reference Genome for a Parasitic Bivalve with Doubly Uniparental Inheritance (Bivalvia: Unionida).</title>
        <authorList>
            <person name="Smith C.H."/>
        </authorList>
    </citation>
    <scope>NUCLEOTIDE SEQUENCE</scope>
    <source>
        <strain evidence="3">CHS0354</strain>
    </source>
</reference>
<keyword evidence="4" id="KW-1185">Reference proteome</keyword>
<sequence length="179" mass="20543">MQSVLVVCILFQAICPGTADEKVKYDQDGGIISVLLKKISDLEERDLKFDKKLEEFIVLKERLDEAQRQLAHMQELEYKLQKAEKQIRMLVHGVDDNNTDYNVSKSGNMKVSHPNETRDNIDIGSSGPVWILREVSNIKSRQAEMGDKIEKLLFFRNRILTEVSLQSPLEPHHCILVPV</sequence>
<protein>
    <submittedName>
        <fullName evidence="3">Uncharacterized protein</fullName>
    </submittedName>
</protein>
<name>A0AAE0STW8_9BIVA</name>
<dbReference type="EMBL" id="JAEAOA010002354">
    <property type="protein sequence ID" value="KAK3597957.1"/>
    <property type="molecule type" value="Genomic_DNA"/>
</dbReference>
<dbReference type="AlphaFoldDB" id="A0AAE0STW8"/>
<reference evidence="3" key="2">
    <citation type="journal article" date="2021" name="Genome Biol. Evol.">
        <title>Developing a high-quality reference genome for a parasitic bivalve with doubly uniparental inheritance (Bivalvia: Unionida).</title>
        <authorList>
            <person name="Smith C.H."/>
        </authorList>
    </citation>
    <scope>NUCLEOTIDE SEQUENCE</scope>
    <source>
        <strain evidence="3">CHS0354</strain>
        <tissue evidence="3">Mantle</tissue>
    </source>
</reference>
<feature type="signal peptide" evidence="2">
    <location>
        <begin position="1"/>
        <end position="19"/>
    </location>
</feature>